<dbReference type="EMBL" id="JAEUBG010003340">
    <property type="protein sequence ID" value="KAH3682931.1"/>
    <property type="molecule type" value="Genomic_DNA"/>
</dbReference>
<accession>A0A9P8Q2P5</accession>
<name>A0A9P8Q2P5_WICPI</name>
<organism evidence="2 3">
    <name type="scientific">Wickerhamomyces pijperi</name>
    <name type="common">Yeast</name>
    <name type="synonym">Pichia pijperi</name>
    <dbReference type="NCBI Taxonomy" id="599730"/>
    <lineage>
        <taxon>Eukaryota</taxon>
        <taxon>Fungi</taxon>
        <taxon>Dikarya</taxon>
        <taxon>Ascomycota</taxon>
        <taxon>Saccharomycotina</taxon>
        <taxon>Saccharomycetes</taxon>
        <taxon>Phaffomycetales</taxon>
        <taxon>Wickerhamomycetaceae</taxon>
        <taxon>Wickerhamomyces</taxon>
    </lineage>
</organism>
<sequence>MRKGPDSISAPSMEEQPGPPLSQMTRLEESLEGLTNFQKNNSDEVSVVSVLFVIGRSPAYISGTRSVGMASRPGNVVTMKFLASKEVAGSSREDVGSAHTLPNISNEVNMFSFIAFETFYSCAYKAGGRQIDKEGREKVWI</sequence>
<dbReference type="AlphaFoldDB" id="A0A9P8Q2P5"/>
<reference evidence="2" key="2">
    <citation type="submission" date="2021-01" db="EMBL/GenBank/DDBJ databases">
        <authorList>
            <person name="Schikora-Tamarit M.A."/>
        </authorList>
    </citation>
    <scope>NUCLEOTIDE SEQUENCE</scope>
    <source>
        <strain evidence="2">CBS2887</strain>
    </source>
</reference>
<comment type="caution">
    <text evidence="2">The sequence shown here is derived from an EMBL/GenBank/DDBJ whole genome shotgun (WGS) entry which is preliminary data.</text>
</comment>
<evidence type="ECO:0000256" key="1">
    <source>
        <dbReference type="SAM" id="MobiDB-lite"/>
    </source>
</evidence>
<dbReference type="Proteomes" id="UP000774326">
    <property type="component" value="Unassembled WGS sequence"/>
</dbReference>
<proteinExistence type="predicted"/>
<reference evidence="2" key="1">
    <citation type="journal article" date="2021" name="Open Biol.">
        <title>Shared evolutionary footprints suggest mitochondrial oxidative damage underlies multiple complex I losses in fungi.</title>
        <authorList>
            <person name="Schikora-Tamarit M.A."/>
            <person name="Marcet-Houben M."/>
            <person name="Nosek J."/>
            <person name="Gabaldon T."/>
        </authorList>
    </citation>
    <scope>NUCLEOTIDE SEQUENCE</scope>
    <source>
        <strain evidence="2">CBS2887</strain>
    </source>
</reference>
<feature type="region of interest" description="Disordered" evidence="1">
    <location>
        <begin position="1"/>
        <end position="22"/>
    </location>
</feature>
<evidence type="ECO:0000313" key="3">
    <source>
        <dbReference type="Proteomes" id="UP000774326"/>
    </source>
</evidence>
<gene>
    <name evidence="2" type="ORF">WICPIJ_006103</name>
</gene>
<evidence type="ECO:0000313" key="2">
    <source>
        <dbReference type="EMBL" id="KAH3682931.1"/>
    </source>
</evidence>
<keyword evidence="3" id="KW-1185">Reference proteome</keyword>
<protein>
    <submittedName>
        <fullName evidence="2">Uncharacterized protein</fullName>
    </submittedName>
</protein>